<keyword evidence="1" id="KW-1133">Transmembrane helix</keyword>
<protein>
    <recommendedName>
        <fullName evidence="4">Secreted protein</fullName>
    </recommendedName>
</protein>
<organism evidence="2 3">
    <name type="scientific">Ameca splendens</name>
    <dbReference type="NCBI Taxonomy" id="208324"/>
    <lineage>
        <taxon>Eukaryota</taxon>
        <taxon>Metazoa</taxon>
        <taxon>Chordata</taxon>
        <taxon>Craniata</taxon>
        <taxon>Vertebrata</taxon>
        <taxon>Euteleostomi</taxon>
        <taxon>Actinopterygii</taxon>
        <taxon>Neopterygii</taxon>
        <taxon>Teleostei</taxon>
        <taxon>Neoteleostei</taxon>
        <taxon>Acanthomorphata</taxon>
        <taxon>Ovalentaria</taxon>
        <taxon>Atherinomorphae</taxon>
        <taxon>Cyprinodontiformes</taxon>
        <taxon>Goodeidae</taxon>
        <taxon>Ameca</taxon>
    </lineage>
</organism>
<feature type="transmembrane region" description="Helical" evidence="1">
    <location>
        <begin position="42"/>
        <end position="61"/>
    </location>
</feature>
<proteinExistence type="predicted"/>
<accession>A0ABV0XYU0</accession>
<keyword evidence="1" id="KW-0472">Membrane</keyword>
<evidence type="ECO:0008006" key="4">
    <source>
        <dbReference type="Google" id="ProtNLM"/>
    </source>
</evidence>
<dbReference type="Proteomes" id="UP001469553">
    <property type="component" value="Unassembled WGS sequence"/>
</dbReference>
<name>A0ABV0XYU0_9TELE</name>
<gene>
    <name evidence="2" type="ORF">AMECASPLE_003695</name>
</gene>
<keyword evidence="3" id="KW-1185">Reference proteome</keyword>
<evidence type="ECO:0000256" key="1">
    <source>
        <dbReference type="SAM" id="Phobius"/>
    </source>
</evidence>
<keyword evidence="1" id="KW-0812">Transmembrane</keyword>
<evidence type="ECO:0000313" key="2">
    <source>
        <dbReference type="EMBL" id="MEQ2286562.1"/>
    </source>
</evidence>
<comment type="caution">
    <text evidence="2">The sequence shown here is derived from an EMBL/GenBank/DDBJ whole genome shotgun (WGS) entry which is preliminary data.</text>
</comment>
<reference evidence="2 3" key="1">
    <citation type="submission" date="2021-06" db="EMBL/GenBank/DDBJ databases">
        <authorList>
            <person name="Palmer J.M."/>
        </authorList>
    </citation>
    <scope>NUCLEOTIDE SEQUENCE [LARGE SCALE GENOMIC DNA]</scope>
    <source>
        <strain evidence="2 3">AS_MEX2019</strain>
        <tissue evidence="2">Muscle</tissue>
    </source>
</reference>
<sequence length="104" mass="11706">MTHLLCFFPLPCLSVDVQFVAEGKHRHSVSFQFLPSFPDFSSSVSCCPLSTFYLICFLLLYCDTQSGRPACVVSSTLPLCLCVNHQLLYIACFARSKSETRIRD</sequence>
<dbReference type="EMBL" id="JAHRIP010018960">
    <property type="protein sequence ID" value="MEQ2286562.1"/>
    <property type="molecule type" value="Genomic_DNA"/>
</dbReference>
<evidence type="ECO:0000313" key="3">
    <source>
        <dbReference type="Proteomes" id="UP001469553"/>
    </source>
</evidence>